<evidence type="ECO:0000259" key="2">
    <source>
        <dbReference type="Pfam" id="PF18075"/>
    </source>
</evidence>
<evidence type="ECO:0000256" key="1">
    <source>
        <dbReference type="SAM" id="Phobius"/>
    </source>
</evidence>
<dbReference type="InterPro" id="IPR040690">
    <property type="entry name" value="FtsX_ECD"/>
</dbReference>
<dbReference type="EMBL" id="FNDJ01000013">
    <property type="protein sequence ID" value="SDJ94299.1"/>
    <property type="molecule type" value="Genomic_DNA"/>
</dbReference>
<dbReference type="RefSeq" id="WP_143043892.1">
    <property type="nucleotide sequence ID" value="NZ_FNDJ01000013.1"/>
</dbReference>
<feature type="domain" description="FtsX extracellular" evidence="2">
    <location>
        <begin position="202"/>
        <end position="316"/>
    </location>
</feature>
<keyword evidence="1" id="KW-1133">Transmembrane helix</keyword>
<sequence>MSGPVEDRLRDALAGAGETIDASTLQPLRTRERRRFRVNLRLVTVSVVVVLAGAVAAVGWGGGLGGEDRAVATNPQPTKEVAVYLCTESAPKETSCHGRAATLEEMKAIESYLRGWPGVESFFFVDQALSYANFRREYVHDKALLNEVKATDLAPAFRVKTKGGVTQQQVARAMGMAGVRSVQVLPTPDEMARVKGDMTMAVFLCTKGTWQPSCREKVERYEHGVVRTVDVGKEATKAQKDAIRKIAQMPEVESYVFESQEMAYENFRRSFSKNTALLQATQVEDMPQSFRLTMKQGADWSKVFNKMKRQPGVAQVVYNACLVGETLLEFNYGLSLPDSMACVAGT</sequence>
<protein>
    <recommendedName>
        <fullName evidence="2">FtsX extracellular domain-containing protein</fullName>
    </recommendedName>
</protein>
<name>A0A1G8XUP1_9ACTN</name>
<dbReference type="STRING" id="633440.SAMN05421869_11383"/>
<evidence type="ECO:0000313" key="3">
    <source>
        <dbReference type="EMBL" id="SDJ94299.1"/>
    </source>
</evidence>
<keyword evidence="1" id="KW-0472">Membrane</keyword>
<keyword evidence="4" id="KW-1185">Reference proteome</keyword>
<gene>
    <name evidence="3" type="ORF">SAMN05421869_11383</name>
</gene>
<feature type="domain" description="FtsX extracellular" evidence="2">
    <location>
        <begin position="80"/>
        <end position="182"/>
    </location>
</feature>
<accession>A0A1G8XUP1</accession>
<organism evidence="3 4">
    <name type="scientific">Nonomuraea jiangxiensis</name>
    <dbReference type="NCBI Taxonomy" id="633440"/>
    <lineage>
        <taxon>Bacteria</taxon>
        <taxon>Bacillati</taxon>
        <taxon>Actinomycetota</taxon>
        <taxon>Actinomycetes</taxon>
        <taxon>Streptosporangiales</taxon>
        <taxon>Streptosporangiaceae</taxon>
        <taxon>Nonomuraea</taxon>
    </lineage>
</organism>
<evidence type="ECO:0000313" key="4">
    <source>
        <dbReference type="Proteomes" id="UP000199202"/>
    </source>
</evidence>
<feature type="transmembrane region" description="Helical" evidence="1">
    <location>
        <begin position="38"/>
        <end position="60"/>
    </location>
</feature>
<dbReference type="AlphaFoldDB" id="A0A1G8XUP1"/>
<proteinExistence type="predicted"/>
<dbReference type="Pfam" id="PF18075">
    <property type="entry name" value="FtsX_ECD"/>
    <property type="match status" value="2"/>
</dbReference>
<keyword evidence="1" id="KW-0812">Transmembrane</keyword>
<dbReference type="Gene3D" id="3.30.70.3040">
    <property type="match status" value="2"/>
</dbReference>
<dbReference type="OrthoDB" id="9812531at2"/>
<dbReference type="Proteomes" id="UP000199202">
    <property type="component" value="Unassembled WGS sequence"/>
</dbReference>
<reference evidence="3 4" key="1">
    <citation type="submission" date="2016-10" db="EMBL/GenBank/DDBJ databases">
        <authorList>
            <person name="de Groot N.N."/>
        </authorList>
    </citation>
    <scope>NUCLEOTIDE SEQUENCE [LARGE SCALE GENOMIC DNA]</scope>
    <source>
        <strain evidence="3 4">CGMCC 4.6533</strain>
    </source>
</reference>